<dbReference type="CDD" id="cd00130">
    <property type="entry name" value="PAS"/>
    <property type="match status" value="1"/>
</dbReference>
<dbReference type="Gene3D" id="3.30.450.20">
    <property type="entry name" value="PAS domain"/>
    <property type="match status" value="1"/>
</dbReference>
<proteinExistence type="predicted"/>
<evidence type="ECO:0000259" key="4">
    <source>
        <dbReference type="PROSITE" id="PS50112"/>
    </source>
</evidence>
<evidence type="ECO:0000313" key="6">
    <source>
        <dbReference type="EMBL" id="WGF39626.1"/>
    </source>
</evidence>
<reference evidence="6 7" key="1">
    <citation type="submission" date="2023-04" db="EMBL/GenBank/DDBJ databases">
        <title>Genomic of Lysinibacillus capsici TSBLM.</title>
        <authorList>
            <person name="Hu X.S."/>
            <person name="Yu C.H."/>
        </authorList>
    </citation>
    <scope>NUCLEOTIDE SEQUENCE [LARGE SCALE GENOMIC DNA]</scope>
    <source>
        <strain evidence="6 7">TSBLM</strain>
    </source>
</reference>
<dbReference type="Proteomes" id="UP001244564">
    <property type="component" value="Chromosome"/>
</dbReference>
<dbReference type="InterPro" id="IPR004089">
    <property type="entry name" value="MCPsignal_dom"/>
</dbReference>
<evidence type="ECO:0000259" key="5">
    <source>
        <dbReference type="PROSITE" id="PS50113"/>
    </source>
</evidence>
<dbReference type="PROSITE" id="PS50111">
    <property type="entry name" value="CHEMOTAXIS_TRANSDUC_2"/>
    <property type="match status" value="1"/>
</dbReference>
<evidence type="ECO:0000259" key="3">
    <source>
        <dbReference type="PROSITE" id="PS50111"/>
    </source>
</evidence>
<evidence type="ECO:0000256" key="2">
    <source>
        <dbReference type="PROSITE-ProRule" id="PRU00284"/>
    </source>
</evidence>
<feature type="domain" description="PAC" evidence="5">
    <location>
        <begin position="80"/>
        <end position="134"/>
    </location>
</feature>
<dbReference type="PROSITE" id="PS50113">
    <property type="entry name" value="PAC"/>
    <property type="match status" value="1"/>
</dbReference>
<dbReference type="SUPFAM" id="SSF55785">
    <property type="entry name" value="PYP-like sensor domain (PAS domain)"/>
    <property type="match status" value="1"/>
</dbReference>
<evidence type="ECO:0000256" key="1">
    <source>
        <dbReference type="ARBA" id="ARBA00023224"/>
    </source>
</evidence>
<dbReference type="PANTHER" id="PTHR32089:SF112">
    <property type="entry name" value="LYSOZYME-LIKE PROTEIN-RELATED"/>
    <property type="match status" value="1"/>
</dbReference>
<accession>A0ABY8KKX1</accession>
<dbReference type="Gene3D" id="6.10.250.3200">
    <property type="match status" value="1"/>
</dbReference>
<dbReference type="NCBIfam" id="TIGR00229">
    <property type="entry name" value="sensory_box"/>
    <property type="match status" value="1"/>
</dbReference>
<keyword evidence="7" id="KW-1185">Reference proteome</keyword>
<keyword evidence="1 2" id="KW-0807">Transducer</keyword>
<organism evidence="6 7">
    <name type="scientific">Lysinibacillus capsici</name>
    <dbReference type="NCBI Taxonomy" id="2115968"/>
    <lineage>
        <taxon>Bacteria</taxon>
        <taxon>Bacillati</taxon>
        <taxon>Bacillota</taxon>
        <taxon>Bacilli</taxon>
        <taxon>Bacillales</taxon>
        <taxon>Bacillaceae</taxon>
        <taxon>Lysinibacillus</taxon>
    </lineage>
</organism>
<dbReference type="Pfam" id="PF00015">
    <property type="entry name" value="MCPsignal"/>
    <property type="match status" value="1"/>
</dbReference>
<feature type="domain" description="Methyl-accepting transducer" evidence="3">
    <location>
        <begin position="144"/>
        <end position="267"/>
    </location>
</feature>
<gene>
    <name evidence="6" type="ORF">QBO96_05000</name>
</gene>
<feature type="domain" description="PAS" evidence="4">
    <location>
        <begin position="27"/>
        <end position="52"/>
    </location>
</feature>
<evidence type="ECO:0000313" key="7">
    <source>
        <dbReference type="Proteomes" id="UP001244564"/>
    </source>
</evidence>
<dbReference type="SUPFAM" id="SSF58104">
    <property type="entry name" value="Methyl-accepting chemotaxis protein (MCP) signaling domain"/>
    <property type="match status" value="1"/>
</dbReference>
<sequence length="267" mass="30373">MNIQTKHMNENAIVDSMKKNLALVEFNLNRKVIWANKKFAEVLGYQVDEVIGMGHEKFCKPDFIQSPDYHLLWQGLLNGEKYEGKIERISKMNDSIWLEATYLPIFNDNNKVSSILKISTDITNREFNTLEIIAKLKSMPQELVEIVVSNSEENIKAVASLAKEVDAIRDTVKVIHTIAKQTNVLALNAAIEAARVGEKGLGFKVVAEEVRKLALNVDNALRNIEYNVMTIESDTEKVDNITHDLKKVVTETHNEFNKAIDRFEKML</sequence>
<dbReference type="InterPro" id="IPR013655">
    <property type="entry name" value="PAS_fold_3"/>
</dbReference>
<dbReference type="RefSeq" id="WP_269898259.1">
    <property type="nucleotide sequence ID" value="NZ_CANLUV010000001.1"/>
</dbReference>
<dbReference type="InterPro" id="IPR000014">
    <property type="entry name" value="PAS"/>
</dbReference>
<dbReference type="PROSITE" id="PS50112">
    <property type="entry name" value="PAS"/>
    <property type="match status" value="1"/>
</dbReference>
<name>A0ABY8KKX1_9BACI</name>
<dbReference type="InterPro" id="IPR035965">
    <property type="entry name" value="PAS-like_dom_sf"/>
</dbReference>
<protein>
    <submittedName>
        <fullName evidence="6">Methyl-accepting chemotaxis protein</fullName>
    </submittedName>
</protein>
<dbReference type="InterPro" id="IPR000700">
    <property type="entry name" value="PAS-assoc_C"/>
</dbReference>
<dbReference type="Pfam" id="PF08447">
    <property type="entry name" value="PAS_3"/>
    <property type="match status" value="1"/>
</dbReference>
<dbReference type="EMBL" id="CP122283">
    <property type="protein sequence ID" value="WGF39626.1"/>
    <property type="molecule type" value="Genomic_DNA"/>
</dbReference>
<dbReference type="PANTHER" id="PTHR32089">
    <property type="entry name" value="METHYL-ACCEPTING CHEMOTAXIS PROTEIN MCPB"/>
    <property type="match status" value="1"/>
</dbReference>